<proteinExistence type="predicted"/>
<evidence type="ECO:0000256" key="1">
    <source>
        <dbReference type="SAM" id="Phobius"/>
    </source>
</evidence>
<gene>
    <name evidence="3" type="ORF">MELIAE_LOCUS11109</name>
</gene>
<evidence type="ECO:0000259" key="2">
    <source>
        <dbReference type="Pfam" id="PF15998"/>
    </source>
</evidence>
<protein>
    <recommendedName>
        <fullName evidence="2">DUF4773 domain-containing protein</fullName>
    </recommendedName>
</protein>
<feature type="transmembrane region" description="Helical" evidence="1">
    <location>
        <begin position="18"/>
        <end position="36"/>
    </location>
</feature>
<accession>A0A9P0FN84</accession>
<evidence type="ECO:0000313" key="4">
    <source>
        <dbReference type="Proteomes" id="UP001154078"/>
    </source>
</evidence>
<organism evidence="3 4">
    <name type="scientific">Brassicogethes aeneus</name>
    <name type="common">Rape pollen beetle</name>
    <name type="synonym">Meligethes aeneus</name>
    <dbReference type="NCBI Taxonomy" id="1431903"/>
    <lineage>
        <taxon>Eukaryota</taxon>
        <taxon>Metazoa</taxon>
        <taxon>Ecdysozoa</taxon>
        <taxon>Arthropoda</taxon>
        <taxon>Hexapoda</taxon>
        <taxon>Insecta</taxon>
        <taxon>Pterygota</taxon>
        <taxon>Neoptera</taxon>
        <taxon>Endopterygota</taxon>
        <taxon>Coleoptera</taxon>
        <taxon>Polyphaga</taxon>
        <taxon>Cucujiformia</taxon>
        <taxon>Nitidulidae</taxon>
        <taxon>Meligethinae</taxon>
        <taxon>Brassicogethes</taxon>
    </lineage>
</organism>
<evidence type="ECO:0000313" key="3">
    <source>
        <dbReference type="EMBL" id="CAH0561780.1"/>
    </source>
</evidence>
<dbReference type="OrthoDB" id="6750867at2759"/>
<keyword evidence="1" id="KW-1133">Transmembrane helix</keyword>
<sequence length="160" mass="17702">MTVECLNDIYTLPAMLQHLNYLICFVFATGIFYCYAAREKFINVDACQCHESTCSCCFSNNFPSIPAQDVCLEAVANGNELSIVTNLKLNGSPLLTHTIDPSSVPFCVPQIPGLCLAINHVDLLQRKICVKISEAMVTLVKFPCFSLQDGKLTAERNNYP</sequence>
<dbReference type="Pfam" id="PF15998">
    <property type="entry name" value="DUF4773"/>
    <property type="match status" value="1"/>
</dbReference>
<dbReference type="InterPro" id="IPR031941">
    <property type="entry name" value="DUF4773"/>
</dbReference>
<dbReference type="Proteomes" id="UP001154078">
    <property type="component" value="Chromosome 8"/>
</dbReference>
<keyword evidence="1" id="KW-0812">Transmembrane</keyword>
<dbReference type="EMBL" id="OV121139">
    <property type="protein sequence ID" value="CAH0561780.1"/>
    <property type="molecule type" value="Genomic_DNA"/>
</dbReference>
<dbReference type="AlphaFoldDB" id="A0A9P0FN84"/>
<keyword evidence="4" id="KW-1185">Reference proteome</keyword>
<keyword evidence="1" id="KW-0472">Membrane</keyword>
<reference evidence="3" key="1">
    <citation type="submission" date="2021-12" db="EMBL/GenBank/DDBJ databases">
        <authorList>
            <person name="King R."/>
        </authorList>
    </citation>
    <scope>NUCLEOTIDE SEQUENCE</scope>
</reference>
<name>A0A9P0FN84_BRAAE</name>
<feature type="domain" description="DUF4773" evidence="2">
    <location>
        <begin position="47"/>
        <end position="148"/>
    </location>
</feature>